<feature type="chain" id="PRO_5014613139" evidence="1">
    <location>
        <begin position="21"/>
        <end position="158"/>
    </location>
</feature>
<evidence type="ECO:0000313" key="3">
    <source>
        <dbReference type="Proteomes" id="UP000233293"/>
    </source>
</evidence>
<feature type="signal peptide" evidence="1">
    <location>
        <begin position="1"/>
        <end position="20"/>
    </location>
</feature>
<keyword evidence="1" id="KW-0732">Signal</keyword>
<comment type="caution">
    <text evidence="2">The sequence shown here is derived from an EMBL/GenBank/DDBJ whole genome shotgun (WGS) entry which is preliminary data.</text>
</comment>
<dbReference type="OrthoDB" id="7353353at2"/>
<dbReference type="RefSeq" id="WP_101252355.1">
    <property type="nucleotide sequence ID" value="NZ_PIUM01000026.1"/>
</dbReference>
<sequence length="158" mass="18143">MLRILSLVLLISFLPGFAQAQRAPRGCFSAAEEKAEQIVRLGLRLREGARGCDGQPWNMHTQSLWDDIDQRFGARFAAQTNARKTAFQREFSDDADNRLEAWNGRIVFYFRNYPLSEVYCSGIKDMLEQVQKKGWAIVMRNATKGADEVRMDYRLCGK</sequence>
<dbReference type="EMBL" id="PIUM01000026">
    <property type="protein sequence ID" value="PKU22882.1"/>
    <property type="molecule type" value="Genomic_DNA"/>
</dbReference>
<protein>
    <submittedName>
        <fullName evidence="2">Uncharacterized protein</fullName>
    </submittedName>
</protein>
<dbReference type="Proteomes" id="UP000233293">
    <property type="component" value="Unassembled WGS sequence"/>
</dbReference>
<evidence type="ECO:0000256" key="1">
    <source>
        <dbReference type="SAM" id="SignalP"/>
    </source>
</evidence>
<proteinExistence type="predicted"/>
<name>A0A2N3PR72_9PROT</name>
<keyword evidence="3" id="KW-1185">Reference proteome</keyword>
<dbReference type="AlphaFoldDB" id="A0A2N3PR72"/>
<reference evidence="3" key="1">
    <citation type="submission" date="2017-12" db="EMBL/GenBank/DDBJ databases">
        <title>Draft genome sequence of Telmatospirillum siberiense 26-4b1T, an acidotolerant peatland alphaproteobacterium potentially involved in sulfur cycling.</title>
        <authorList>
            <person name="Hausmann B."/>
            <person name="Pjevac P."/>
            <person name="Schreck K."/>
            <person name="Herbold C.W."/>
            <person name="Daims H."/>
            <person name="Wagner M."/>
            <person name="Pester M."/>
            <person name="Loy A."/>
        </authorList>
    </citation>
    <scope>NUCLEOTIDE SEQUENCE [LARGE SCALE GENOMIC DNA]</scope>
    <source>
        <strain evidence="3">26-4b1</strain>
    </source>
</reference>
<organism evidence="2 3">
    <name type="scientific">Telmatospirillum siberiense</name>
    <dbReference type="NCBI Taxonomy" id="382514"/>
    <lineage>
        <taxon>Bacteria</taxon>
        <taxon>Pseudomonadati</taxon>
        <taxon>Pseudomonadota</taxon>
        <taxon>Alphaproteobacteria</taxon>
        <taxon>Rhodospirillales</taxon>
        <taxon>Rhodospirillaceae</taxon>
        <taxon>Telmatospirillum</taxon>
    </lineage>
</organism>
<accession>A0A2N3PR72</accession>
<evidence type="ECO:0000313" key="2">
    <source>
        <dbReference type="EMBL" id="PKU22882.1"/>
    </source>
</evidence>
<gene>
    <name evidence="2" type="ORF">CWS72_19730</name>
</gene>